<feature type="coiled-coil region" evidence="1">
    <location>
        <begin position="8"/>
        <end position="35"/>
    </location>
</feature>
<evidence type="ECO:0000313" key="3">
    <source>
        <dbReference type="Proteomes" id="UP001626550"/>
    </source>
</evidence>
<reference evidence="2 3" key="1">
    <citation type="submission" date="2024-11" db="EMBL/GenBank/DDBJ databases">
        <title>Adaptive evolution of stress response genes in parasites aligns with host niche diversity.</title>
        <authorList>
            <person name="Hahn C."/>
            <person name="Resl P."/>
        </authorList>
    </citation>
    <scope>NUCLEOTIDE SEQUENCE [LARGE SCALE GENOMIC DNA]</scope>
    <source>
        <strain evidence="2">EGGRZ-B1_66</strain>
        <tissue evidence="2">Body</tissue>
    </source>
</reference>
<proteinExistence type="predicted"/>
<dbReference type="EMBL" id="JBJKFK010000280">
    <property type="protein sequence ID" value="KAL3318159.1"/>
    <property type="molecule type" value="Genomic_DNA"/>
</dbReference>
<accession>A0ABD2QF42</accession>
<sequence length="187" mass="21397">MTNRKNDEDSKSKKCDDLEKQLKALKEGHASLSARLERMDKCVVDTALEMRDMQVRLDTLSGPLNCDLRNPDEMKTRELVEGLVRKGMESWLCEERKDHLMVYGFPIQPKEFKVLKAACAKAGYPQLYSATRFGKQKKDAQGNVLARPLRLTFSDLITRQCLARTNATLKVNGVTYKLVREKKTDEN</sequence>
<organism evidence="2 3">
    <name type="scientific">Cichlidogyrus casuarinus</name>
    <dbReference type="NCBI Taxonomy" id="1844966"/>
    <lineage>
        <taxon>Eukaryota</taxon>
        <taxon>Metazoa</taxon>
        <taxon>Spiralia</taxon>
        <taxon>Lophotrochozoa</taxon>
        <taxon>Platyhelminthes</taxon>
        <taxon>Monogenea</taxon>
        <taxon>Monopisthocotylea</taxon>
        <taxon>Dactylogyridea</taxon>
        <taxon>Ancyrocephalidae</taxon>
        <taxon>Cichlidogyrus</taxon>
    </lineage>
</organism>
<keyword evidence="1" id="KW-0175">Coiled coil</keyword>
<dbReference type="AlphaFoldDB" id="A0ABD2QF42"/>
<gene>
    <name evidence="2" type="ORF">Ciccas_003172</name>
</gene>
<protein>
    <submittedName>
        <fullName evidence="2">Uncharacterized protein</fullName>
    </submittedName>
</protein>
<name>A0ABD2QF42_9PLAT</name>
<evidence type="ECO:0000256" key="1">
    <source>
        <dbReference type="SAM" id="Coils"/>
    </source>
</evidence>
<comment type="caution">
    <text evidence="2">The sequence shown here is derived from an EMBL/GenBank/DDBJ whole genome shotgun (WGS) entry which is preliminary data.</text>
</comment>
<evidence type="ECO:0000313" key="2">
    <source>
        <dbReference type="EMBL" id="KAL3318159.1"/>
    </source>
</evidence>
<dbReference type="Proteomes" id="UP001626550">
    <property type="component" value="Unassembled WGS sequence"/>
</dbReference>
<keyword evidence="3" id="KW-1185">Reference proteome</keyword>